<sequence length="59" mass="6765">MIFNAKLQEFAQKVGFIANLYTGGKLPSEKAYYQVESLFRELQSTKGTFINDQEDQGDR</sequence>
<comment type="caution">
    <text evidence="1">The sequence shown here is derived from an EMBL/GenBank/DDBJ whole genome shotgun (WGS) entry which is preliminary data.</text>
</comment>
<name>G5J835_CROWT</name>
<dbReference type="InterPro" id="IPR055643">
    <property type="entry name" value="DUF7219"/>
</dbReference>
<dbReference type="Proteomes" id="UP000003477">
    <property type="component" value="Unassembled WGS sequence"/>
</dbReference>
<evidence type="ECO:0000313" key="2">
    <source>
        <dbReference type="Proteomes" id="UP000003477"/>
    </source>
</evidence>
<organism evidence="1 2">
    <name type="scientific">Crocosphaera watsonii WH 0003</name>
    <dbReference type="NCBI Taxonomy" id="423471"/>
    <lineage>
        <taxon>Bacteria</taxon>
        <taxon>Bacillati</taxon>
        <taxon>Cyanobacteriota</taxon>
        <taxon>Cyanophyceae</taxon>
        <taxon>Oscillatoriophycideae</taxon>
        <taxon>Chroococcales</taxon>
        <taxon>Aphanothecaceae</taxon>
        <taxon>Crocosphaera</taxon>
    </lineage>
</organism>
<protein>
    <submittedName>
        <fullName evidence="1">Uncharacterized protein</fullName>
    </submittedName>
</protein>
<reference evidence="1 2" key="1">
    <citation type="journal article" date="2011" name="Front. Microbiol.">
        <title>Two Strains of Crocosphaera watsonii with Highly Conserved Genomes are Distinguished by Strain-Specific Features.</title>
        <authorList>
            <person name="Bench S.R."/>
            <person name="Ilikchyan I.N."/>
            <person name="Tripp H.J."/>
            <person name="Zehr J.P."/>
        </authorList>
    </citation>
    <scope>NUCLEOTIDE SEQUENCE [LARGE SCALE GENOMIC DNA]</scope>
    <source>
        <strain evidence="1 2">WH 0003</strain>
    </source>
</reference>
<dbReference type="AlphaFoldDB" id="G5J835"/>
<dbReference type="RefSeq" id="WP_007311637.1">
    <property type="nucleotide sequence ID" value="NZ_AESD01000535.1"/>
</dbReference>
<evidence type="ECO:0000313" key="1">
    <source>
        <dbReference type="EMBL" id="EHJ11627.1"/>
    </source>
</evidence>
<gene>
    <name evidence="1" type="ORF">CWATWH0003_3619</name>
</gene>
<dbReference type="EMBL" id="AESD01000535">
    <property type="protein sequence ID" value="EHJ11627.1"/>
    <property type="molecule type" value="Genomic_DNA"/>
</dbReference>
<proteinExistence type="predicted"/>
<dbReference type="Pfam" id="PF23856">
    <property type="entry name" value="DUF7219"/>
    <property type="match status" value="1"/>
</dbReference>
<dbReference type="GeneID" id="99016647"/>
<accession>G5J835</accession>